<name>A0A0C9XSZ5_9AGAR</name>
<dbReference type="EMBL" id="KN838617">
    <property type="protein sequence ID" value="KIK00882.1"/>
    <property type="molecule type" value="Genomic_DNA"/>
</dbReference>
<proteinExistence type="predicted"/>
<evidence type="ECO:0000313" key="1">
    <source>
        <dbReference type="EMBL" id="KIK00882.1"/>
    </source>
</evidence>
<dbReference type="HOGENOM" id="CLU_2015653_0_0_1"/>
<reference evidence="2" key="2">
    <citation type="submission" date="2015-01" db="EMBL/GenBank/DDBJ databases">
        <title>Evolutionary Origins and Diversification of the Mycorrhizal Mutualists.</title>
        <authorList>
            <consortium name="DOE Joint Genome Institute"/>
            <consortium name="Mycorrhizal Genomics Consortium"/>
            <person name="Kohler A."/>
            <person name="Kuo A."/>
            <person name="Nagy L.G."/>
            <person name="Floudas D."/>
            <person name="Copeland A."/>
            <person name="Barry K.W."/>
            <person name="Cichocki N."/>
            <person name="Veneault-Fourrey C."/>
            <person name="LaButti K."/>
            <person name="Lindquist E.A."/>
            <person name="Lipzen A."/>
            <person name="Lundell T."/>
            <person name="Morin E."/>
            <person name="Murat C."/>
            <person name="Riley R."/>
            <person name="Ohm R."/>
            <person name="Sun H."/>
            <person name="Tunlid A."/>
            <person name="Henrissat B."/>
            <person name="Grigoriev I.V."/>
            <person name="Hibbett D.S."/>
            <person name="Martin F."/>
        </authorList>
    </citation>
    <scope>NUCLEOTIDE SEQUENCE [LARGE SCALE GENOMIC DNA]</scope>
    <source>
        <strain evidence="2">LaAM-08-1</strain>
    </source>
</reference>
<evidence type="ECO:0000313" key="2">
    <source>
        <dbReference type="Proteomes" id="UP000054477"/>
    </source>
</evidence>
<dbReference type="Proteomes" id="UP000054477">
    <property type="component" value="Unassembled WGS sequence"/>
</dbReference>
<dbReference type="AlphaFoldDB" id="A0A0C9XSZ5"/>
<sequence>MSYLTPYPRCLSLEMLIAPFLDIGNLTLRRLTNRFLKEAPRYCQAALPPILIGFLYSGSDIYPLGFFSYCLFDSCFIFEVECSAKKGCAIADQDIQYKSKKKRREPVNRGHVKKIRWRQCRQR</sequence>
<keyword evidence="2" id="KW-1185">Reference proteome</keyword>
<reference evidence="1 2" key="1">
    <citation type="submission" date="2014-04" db="EMBL/GenBank/DDBJ databases">
        <authorList>
            <consortium name="DOE Joint Genome Institute"/>
            <person name="Kuo A."/>
            <person name="Kohler A."/>
            <person name="Nagy L.G."/>
            <person name="Floudas D."/>
            <person name="Copeland A."/>
            <person name="Barry K.W."/>
            <person name="Cichocki N."/>
            <person name="Veneault-Fourrey C."/>
            <person name="LaButti K."/>
            <person name="Lindquist E.A."/>
            <person name="Lipzen A."/>
            <person name="Lundell T."/>
            <person name="Morin E."/>
            <person name="Murat C."/>
            <person name="Sun H."/>
            <person name="Tunlid A."/>
            <person name="Henrissat B."/>
            <person name="Grigoriev I.V."/>
            <person name="Hibbett D.S."/>
            <person name="Martin F."/>
            <person name="Nordberg H.P."/>
            <person name="Cantor M.N."/>
            <person name="Hua S.X."/>
        </authorList>
    </citation>
    <scope>NUCLEOTIDE SEQUENCE [LARGE SCALE GENOMIC DNA]</scope>
    <source>
        <strain evidence="1 2">LaAM-08-1</strain>
    </source>
</reference>
<gene>
    <name evidence="1" type="ORF">K443DRAFT_594143</name>
</gene>
<organism evidence="1 2">
    <name type="scientific">Laccaria amethystina LaAM-08-1</name>
    <dbReference type="NCBI Taxonomy" id="1095629"/>
    <lineage>
        <taxon>Eukaryota</taxon>
        <taxon>Fungi</taxon>
        <taxon>Dikarya</taxon>
        <taxon>Basidiomycota</taxon>
        <taxon>Agaricomycotina</taxon>
        <taxon>Agaricomycetes</taxon>
        <taxon>Agaricomycetidae</taxon>
        <taxon>Agaricales</taxon>
        <taxon>Agaricineae</taxon>
        <taxon>Hydnangiaceae</taxon>
        <taxon>Laccaria</taxon>
    </lineage>
</organism>
<protein>
    <submittedName>
        <fullName evidence="1">Uncharacterized protein</fullName>
    </submittedName>
</protein>
<accession>A0A0C9XSZ5</accession>